<evidence type="ECO:0000259" key="7">
    <source>
        <dbReference type="SMART" id="SM00829"/>
    </source>
</evidence>
<dbReference type="InterPro" id="IPR011032">
    <property type="entry name" value="GroES-like_sf"/>
</dbReference>
<dbReference type="InterPro" id="IPR002328">
    <property type="entry name" value="ADH_Zn_CS"/>
</dbReference>
<dbReference type="SUPFAM" id="SSF50129">
    <property type="entry name" value="GroES-like"/>
    <property type="match status" value="1"/>
</dbReference>
<proteinExistence type="inferred from homology"/>
<dbReference type="Pfam" id="PF08240">
    <property type="entry name" value="ADH_N"/>
    <property type="match status" value="1"/>
</dbReference>
<sequence length="353" mass="37838">MRGQGDKMSTQQAAYLVAKEKVEIQEVPVPVPGTDEVLVRIKTVGICGSDVHYFREGRIGEQVVTFPFIVGHEAAGIVAETGPKVKGLLTGQKVAIDPGVPCGKCEVCLTGKPNLCLKVRFLGTPPIEGAFREYLVMPAANLIPLPDNVTLEEGSLSEPLAVGLYATRLVSVALDDKVTIFGCGPIGLSLLLCARLAGASTIFASDLIPERRACAKRLGADYVFDPKKCDPVKEILGLTQGKGVQVTFEAAGQPETLIQAVTTAALSGRVGIVGIPIEDYWQIPSYSARRKELAFFNVRRSAFAAEKVIDLMASGKMDVKGMVSHRFPLERVAEGLQLAAEYRDGVIKAMIDI</sequence>
<evidence type="ECO:0000256" key="2">
    <source>
        <dbReference type="ARBA" id="ARBA00008072"/>
    </source>
</evidence>
<evidence type="ECO:0000313" key="9">
    <source>
        <dbReference type="Proteomes" id="UP000230392"/>
    </source>
</evidence>
<dbReference type="Gene3D" id="3.40.50.720">
    <property type="entry name" value="NAD(P)-binding Rossmann-like Domain"/>
    <property type="match status" value="1"/>
</dbReference>
<organism evidence="8 9">
    <name type="scientific">bacterium (Candidatus Ratteibacteria) CG23_combo_of_CG06-09_8_20_14_all_48_7</name>
    <dbReference type="NCBI Taxonomy" id="2014292"/>
    <lineage>
        <taxon>Bacteria</taxon>
        <taxon>Candidatus Ratteibacteria</taxon>
    </lineage>
</organism>
<reference evidence="8 9" key="1">
    <citation type="submission" date="2017-09" db="EMBL/GenBank/DDBJ databases">
        <title>Depth-based differentiation of microbial function through sediment-hosted aquifers and enrichment of novel symbionts in the deep terrestrial subsurface.</title>
        <authorList>
            <person name="Probst A.J."/>
            <person name="Ladd B."/>
            <person name="Jarett J.K."/>
            <person name="Geller-Mcgrath D.E."/>
            <person name="Sieber C.M."/>
            <person name="Emerson J.B."/>
            <person name="Anantharaman K."/>
            <person name="Thomas B.C."/>
            <person name="Malmstrom R."/>
            <person name="Stieglmeier M."/>
            <person name="Klingl A."/>
            <person name="Woyke T."/>
            <person name="Ryan C.M."/>
            <person name="Banfield J.F."/>
        </authorList>
    </citation>
    <scope>NUCLEOTIDE SEQUENCE [LARGE SCALE GENOMIC DNA]</scope>
    <source>
        <strain evidence="8">CG23_combo_of_CG06-09_8_20_14_all_48_7</strain>
    </source>
</reference>
<accession>A0A2G9Y903</accession>
<name>A0A2G9Y903_9BACT</name>
<comment type="similarity">
    <text evidence="2 6">Belongs to the zinc-containing alcohol dehydrogenase family.</text>
</comment>
<dbReference type="PROSITE" id="PS00059">
    <property type="entry name" value="ADH_ZINC"/>
    <property type="match status" value="1"/>
</dbReference>
<dbReference type="InterPro" id="IPR045306">
    <property type="entry name" value="SDH-like"/>
</dbReference>
<protein>
    <submittedName>
        <fullName evidence="8">Alcohol dehydrogenase</fullName>
    </submittedName>
</protein>
<evidence type="ECO:0000256" key="5">
    <source>
        <dbReference type="ARBA" id="ARBA00023002"/>
    </source>
</evidence>
<dbReference type="PANTHER" id="PTHR43161:SF9">
    <property type="entry name" value="SORBITOL DEHYDROGENASE"/>
    <property type="match status" value="1"/>
</dbReference>
<evidence type="ECO:0000256" key="4">
    <source>
        <dbReference type="ARBA" id="ARBA00022833"/>
    </source>
</evidence>
<dbReference type="SMART" id="SM00829">
    <property type="entry name" value="PKS_ER"/>
    <property type="match status" value="1"/>
</dbReference>
<dbReference type="Gene3D" id="3.90.180.10">
    <property type="entry name" value="Medium-chain alcohol dehydrogenases, catalytic domain"/>
    <property type="match status" value="1"/>
</dbReference>
<dbReference type="InterPro" id="IPR013149">
    <property type="entry name" value="ADH-like_C"/>
</dbReference>
<comment type="cofactor">
    <cofactor evidence="1 6">
        <name>Zn(2+)</name>
        <dbReference type="ChEBI" id="CHEBI:29105"/>
    </cofactor>
</comment>
<dbReference type="Proteomes" id="UP000230392">
    <property type="component" value="Unassembled WGS sequence"/>
</dbReference>
<evidence type="ECO:0000256" key="6">
    <source>
        <dbReference type="RuleBase" id="RU361277"/>
    </source>
</evidence>
<dbReference type="CDD" id="cd05285">
    <property type="entry name" value="sorbitol_DH"/>
    <property type="match status" value="1"/>
</dbReference>
<dbReference type="AlphaFoldDB" id="A0A2G9Y903"/>
<keyword evidence="5" id="KW-0560">Oxidoreductase</keyword>
<feature type="domain" description="Enoyl reductase (ER)" evidence="7">
    <location>
        <begin position="18"/>
        <end position="347"/>
    </location>
</feature>
<dbReference type="EMBL" id="PCRF01000253">
    <property type="protein sequence ID" value="PIP15697.1"/>
    <property type="molecule type" value="Genomic_DNA"/>
</dbReference>
<gene>
    <name evidence="8" type="ORF">COX46_05200</name>
</gene>
<evidence type="ECO:0000313" key="8">
    <source>
        <dbReference type="EMBL" id="PIP15697.1"/>
    </source>
</evidence>
<evidence type="ECO:0000256" key="1">
    <source>
        <dbReference type="ARBA" id="ARBA00001947"/>
    </source>
</evidence>
<dbReference type="GO" id="GO:0008270">
    <property type="term" value="F:zinc ion binding"/>
    <property type="evidence" value="ECO:0007669"/>
    <property type="project" value="InterPro"/>
</dbReference>
<dbReference type="InterPro" id="IPR020843">
    <property type="entry name" value="ER"/>
</dbReference>
<keyword evidence="3 6" id="KW-0479">Metal-binding</keyword>
<comment type="caution">
    <text evidence="8">The sequence shown here is derived from an EMBL/GenBank/DDBJ whole genome shotgun (WGS) entry which is preliminary data.</text>
</comment>
<dbReference type="InterPro" id="IPR036291">
    <property type="entry name" value="NAD(P)-bd_dom_sf"/>
</dbReference>
<dbReference type="Pfam" id="PF00107">
    <property type="entry name" value="ADH_zinc_N"/>
    <property type="match status" value="1"/>
</dbReference>
<evidence type="ECO:0000256" key="3">
    <source>
        <dbReference type="ARBA" id="ARBA00022723"/>
    </source>
</evidence>
<dbReference type="InterPro" id="IPR013154">
    <property type="entry name" value="ADH-like_N"/>
</dbReference>
<dbReference type="SUPFAM" id="SSF51735">
    <property type="entry name" value="NAD(P)-binding Rossmann-fold domains"/>
    <property type="match status" value="1"/>
</dbReference>
<keyword evidence="4 6" id="KW-0862">Zinc</keyword>
<dbReference type="PANTHER" id="PTHR43161">
    <property type="entry name" value="SORBITOL DEHYDROGENASE"/>
    <property type="match status" value="1"/>
</dbReference>
<dbReference type="GO" id="GO:0016616">
    <property type="term" value="F:oxidoreductase activity, acting on the CH-OH group of donors, NAD or NADP as acceptor"/>
    <property type="evidence" value="ECO:0007669"/>
    <property type="project" value="InterPro"/>
</dbReference>